<evidence type="ECO:0000259" key="2">
    <source>
        <dbReference type="Pfam" id="PF18210"/>
    </source>
</evidence>
<feature type="compositionally biased region" description="Basic and acidic residues" evidence="1">
    <location>
        <begin position="1405"/>
        <end position="1418"/>
    </location>
</feature>
<dbReference type="GO" id="GO:0034501">
    <property type="term" value="P:protein localization to kinetochore"/>
    <property type="evidence" value="ECO:0007669"/>
    <property type="project" value="InterPro"/>
</dbReference>
<feature type="region of interest" description="Disordered" evidence="1">
    <location>
        <begin position="180"/>
        <end position="247"/>
    </location>
</feature>
<dbReference type="Proteomes" id="UP000264800">
    <property type="component" value="Unplaced"/>
</dbReference>
<dbReference type="STRING" id="37003.ENSKMAP00000029980"/>
<feature type="domain" description="Knl1 C-terminal RWD" evidence="2">
    <location>
        <begin position="1678"/>
        <end position="1829"/>
    </location>
</feature>
<dbReference type="KEGG" id="kmr:108233335"/>
<feature type="region of interest" description="Disordered" evidence="1">
    <location>
        <begin position="1007"/>
        <end position="1055"/>
    </location>
</feature>
<dbReference type="GeneID" id="108233335"/>
<feature type="compositionally biased region" description="Basic and acidic residues" evidence="1">
    <location>
        <begin position="234"/>
        <end position="247"/>
    </location>
</feature>
<dbReference type="InterPro" id="IPR040850">
    <property type="entry name" value="Knl1_RWD_C"/>
</dbReference>
<dbReference type="CDD" id="cd21853">
    <property type="entry name" value="KNL1_NTD"/>
    <property type="match status" value="1"/>
</dbReference>
<feature type="region of interest" description="Disordered" evidence="1">
    <location>
        <begin position="309"/>
        <end position="361"/>
    </location>
</feature>
<evidence type="ECO:0000313" key="3">
    <source>
        <dbReference type="Ensembl" id="ENSKMAP00000029980.1"/>
    </source>
</evidence>
<dbReference type="GO" id="GO:0008608">
    <property type="term" value="P:attachment of spindle microtubules to kinetochore"/>
    <property type="evidence" value="ECO:0007669"/>
    <property type="project" value="InterPro"/>
</dbReference>
<name>A0A3Q3BJC3_KRYMA</name>
<dbReference type="GeneTree" id="ENSGT00410000025918"/>
<feature type="region of interest" description="Disordered" evidence="1">
    <location>
        <begin position="1357"/>
        <end position="1377"/>
    </location>
</feature>
<accession>A0A3Q3BJC3</accession>
<dbReference type="CTD" id="57082"/>
<dbReference type="CDD" id="cd22817">
    <property type="entry name" value="DRWD-N_Knl1"/>
    <property type="match status" value="1"/>
</dbReference>
<proteinExistence type="predicted"/>
<dbReference type="GO" id="GO:0051301">
    <property type="term" value="P:cell division"/>
    <property type="evidence" value="ECO:0007669"/>
    <property type="project" value="InterPro"/>
</dbReference>
<dbReference type="Pfam" id="PF18210">
    <property type="entry name" value="Knl1_RWD_C"/>
    <property type="match status" value="1"/>
</dbReference>
<evidence type="ECO:0000256" key="1">
    <source>
        <dbReference type="SAM" id="MobiDB-lite"/>
    </source>
</evidence>
<feature type="compositionally biased region" description="Basic and acidic residues" evidence="1">
    <location>
        <begin position="1361"/>
        <end position="1376"/>
    </location>
</feature>
<feature type="region of interest" description="Disordered" evidence="1">
    <location>
        <begin position="1123"/>
        <end position="1216"/>
    </location>
</feature>
<dbReference type="PANTHER" id="PTHR16520">
    <property type="entry name" value="KINETOCHORE SCAFFOLD 1"/>
    <property type="match status" value="1"/>
</dbReference>
<feature type="compositionally biased region" description="Basic and acidic residues" evidence="1">
    <location>
        <begin position="1017"/>
        <end position="1026"/>
    </location>
</feature>
<sequence>MEPLDLPKNTEEGGHSRRRISSILKAPRKSTVLCDVEQEENKVERAKPAEKRNSRRVSFAPANDVLLFAKDVKNASPARSPLQELMAATAAATPNWLQVAGTDDRSQQILGIENLLNAPLHASQQRNVVSFDGGEKTVMFDTEDAVMDLTQSHTINITGDADLLGDPSQQNVLITRGGAPEDELSHSANASQSASDTNRDSEPRLDLDFENFLASLSKPSSTGGDRMAALTRTTSEDTKRKTQAVDKENLVPGLLSSHRGAFCPEGDVNTDLTAARTERALGGGEEEEEEEDDPFQCMFPTRDMYARCDRRSSQAAEMKLKKRRKSSGSGDPKGSRSLVNLPVHAPAESQKETLVTEADHREKTVRFSTDDAFMDITRSHTVNIAADLKPQSVSFSLAPGETATALAADDATMDITQCLPTNITTNLASVASARKRDEICGPPGVRSSVGLCLNTGFDNLLTNPTINPAAAQMTPAAARPSEGFTICPDDDVSMDITEAQTGRILEGEVSMEVTEVQTDGVGDDHLQPRLTHHQSVNLKVNATDQDCGSSTCKEKSMKSSLKTAMWRHQFGAEDDSREKTVRFTAADASMDVTRSHTVNIIRDLQLHSFPILDLPANETKTVRFTAGDADMEVTRSHTVKISADLILASDQNVNLLTANGEKTVRFTMNDAAMDVTESHTVNISTDLNQLSQPNVSLVPANGERTVRFAANDADMDVTRSHTVNIATGLNVPSHQNMDLFPTNDEKTMRFTATDAGMDITRSHTVNISAGLNVSSDPNVSQLPANGEKTVRFTTNDADMDVTGSHTVSMAADLNVPAHQNTDSCPANGEKTMRFTATDAGMDMTRSHTVNISAGLNVLSDPNVSQLPARTIAADLKMPSHQDTGSFPAIRAEATRFASRSHAANTTGFEPEPNLNFGPFPLSTEKTVRPAANKAAMAARRSDTVDVSAGFEPKSRENVDFHPLPGDKTTRFTTNDASMEITHCFTVNIASDPASDLVLLDQNTQPTYENMNCPPAVKKTDCGDDGPHSGSSPSTQVEQEFKSSASQKRGSSASFKAEATDAPLLQETADSNGFQPETQKPETSAENEPPSFVSTVVEQPANETMSTCAEIGAGVNVTEPQVGCVKPAPTDESPHTFPSAQVYNSDHPEKTGLTSQNDEVLGFPAPDGVDSNKMETMTAHQPRRETSPSSQKMEPSDAGQDGTASSRAKRRKSLADLQSKLRRLSNIIKATPDAAAVGSSSAPLPQLDPDLDRNPNDKTTCSPVGLLTAENDTGAQSRPEEPANATPFSSKTQQLMSRLSVGGFKAKLPQRNNPESSKKLTSAEEATRNFTDSVTRRLRDFDDVDDVFDEELGSCEDMSETLDTRTPEKTAENENPSKEFYVFDPEEDDFFKEPFALPFLGQKGPPPEERDSKEDEKRLKASAEFEETAADGNVAAAHLTTQTIDSSTISHSGSRNEAASESTFKHSLFESQLEDYDSDGQKKLKDGTITVLEFFNLFNIDFVTHNPRQSALPGRLSSDADVTPLDLLKNRHIDRPKLKVYEADIQTLTETVEELKVRRQDLNKPLRAVNGSLWEEIRHFSDKELKSFRHKLKERNNIFRKTSKVQSHEMKEVLYSNLVRVNLEEQQKLRGTIQEADEMLKRLDGCIWGLEAEINAVSEKDSEDKKCLKTLQEEFRKITEVLADSDRQISELEMQKKQNSSKLSRMRVETKNLKSHINMLNMLNEWRLKEEEDSWTSYTFLHDTVLLQLVYEKPDGNAADSGSERKITNITFKFDLNDEKSQFHACLAHKLVSESIQGESAWVEKYPTSRHVPKLLHDVSLVVSPCRLLGEELRLLKMWGSLRFDILHISCAGTQVHVVFSSLKKMSKFEVVFGVRLSNQLCVFQVQSFKNTLGNTAMGQIEEIVASQTSDTKLTTIIKKIHESLLC</sequence>
<dbReference type="Pfam" id="PF19221">
    <property type="entry name" value="MELT"/>
    <property type="match status" value="11"/>
</dbReference>
<dbReference type="OrthoDB" id="6132334at2759"/>
<feature type="region of interest" description="Disordered" evidence="1">
    <location>
        <begin position="1230"/>
        <end position="1328"/>
    </location>
</feature>
<evidence type="ECO:0000313" key="4">
    <source>
        <dbReference type="Proteomes" id="UP000264800"/>
    </source>
</evidence>
<feature type="compositionally biased region" description="Polar residues" evidence="1">
    <location>
        <begin position="186"/>
        <end position="196"/>
    </location>
</feature>
<reference evidence="3" key="2">
    <citation type="submission" date="2025-09" db="UniProtKB">
        <authorList>
            <consortium name="Ensembl"/>
        </authorList>
    </citation>
    <scope>IDENTIFICATION</scope>
</reference>
<feature type="region of interest" description="Disordered" evidence="1">
    <location>
        <begin position="1"/>
        <end position="22"/>
    </location>
</feature>
<dbReference type="PANTHER" id="PTHR16520:SF3">
    <property type="entry name" value="KINETOCHORE SCAFFOLD 1"/>
    <property type="match status" value="1"/>
</dbReference>
<dbReference type="OMA" id="GMDMTQC"/>
<dbReference type="GO" id="GO:0005634">
    <property type="term" value="C:nucleus"/>
    <property type="evidence" value="ECO:0007669"/>
    <property type="project" value="TreeGrafter"/>
</dbReference>
<dbReference type="InterPro" id="IPR037388">
    <property type="entry name" value="Blinkin"/>
</dbReference>
<feature type="compositionally biased region" description="Low complexity" evidence="1">
    <location>
        <begin position="327"/>
        <end position="337"/>
    </location>
</feature>
<feature type="compositionally biased region" description="Basic and acidic residues" evidence="1">
    <location>
        <begin position="1315"/>
        <end position="1326"/>
    </location>
</feature>
<feature type="compositionally biased region" description="Basic and acidic residues" evidence="1">
    <location>
        <begin position="197"/>
        <end position="207"/>
    </location>
</feature>
<keyword evidence="4" id="KW-1185">Reference proteome</keyword>
<feature type="region of interest" description="Disordered" evidence="1">
    <location>
        <begin position="1068"/>
        <end position="1090"/>
    </location>
</feature>
<reference evidence="3" key="1">
    <citation type="submission" date="2025-08" db="UniProtKB">
        <authorList>
            <consortium name="Ensembl"/>
        </authorList>
    </citation>
    <scope>IDENTIFICATION</scope>
</reference>
<feature type="compositionally biased region" description="Low complexity" evidence="1">
    <location>
        <begin position="1041"/>
        <end position="1053"/>
    </location>
</feature>
<feature type="compositionally biased region" description="Polar residues" evidence="1">
    <location>
        <begin position="1285"/>
        <end position="1296"/>
    </location>
</feature>
<feature type="region of interest" description="Disordered" evidence="1">
    <location>
        <begin position="1396"/>
        <end position="1418"/>
    </location>
</feature>
<dbReference type="RefSeq" id="XP_017267221.1">
    <property type="nucleotide sequence ID" value="XM_017411732.3"/>
</dbReference>
<dbReference type="Ensembl" id="ENSKMAT00000030350.1">
    <property type="protein sequence ID" value="ENSKMAP00000029980.1"/>
    <property type="gene ID" value="ENSKMAG00000022160.1"/>
</dbReference>
<dbReference type="InterPro" id="IPR043651">
    <property type="entry name" value="KNL1_MELT_rpt"/>
</dbReference>
<protein>
    <submittedName>
        <fullName evidence="3">Kinetochore scaffold 1</fullName>
    </submittedName>
</protein>
<organism evidence="3 4">
    <name type="scientific">Kryptolebias marmoratus</name>
    <name type="common">Mangrove killifish</name>
    <name type="synonym">Rivulus marmoratus</name>
    <dbReference type="NCBI Taxonomy" id="37003"/>
    <lineage>
        <taxon>Eukaryota</taxon>
        <taxon>Metazoa</taxon>
        <taxon>Chordata</taxon>
        <taxon>Craniata</taxon>
        <taxon>Vertebrata</taxon>
        <taxon>Euteleostomi</taxon>
        <taxon>Actinopterygii</taxon>
        <taxon>Neopterygii</taxon>
        <taxon>Teleostei</taxon>
        <taxon>Neoteleostei</taxon>
        <taxon>Acanthomorphata</taxon>
        <taxon>Ovalentaria</taxon>
        <taxon>Atherinomorphae</taxon>
        <taxon>Cyprinodontiformes</taxon>
        <taxon>Rivulidae</taxon>
        <taxon>Kryptolebias</taxon>
    </lineage>
</organism>